<evidence type="ECO:0000256" key="2">
    <source>
        <dbReference type="ARBA" id="ARBA00022514"/>
    </source>
</evidence>
<evidence type="ECO:0000256" key="8">
    <source>
        <dbReference type="SAM" id="Phobius"/>
    </source>
</evidence>
<dbReference type="OrthoDB" id="8922121at2759"/>
<dbReference type="EMBL" id="JACAGB010000012">
    <property type="protein sequence ID" value="KAF6331773.1"/>
    <property type="molecule type" value="Genomic_DNA"/>
</dbReference>
<organism evidence="9 10">
    <name type="scientific">Pipistrellus kuhlii</name>
    <name type="common">Kuhl's pipistrelle</name>
    <dbReference type="NCBI Taxonomy" id="59472"/>
    <lineage>
        <taxon>Eukaryota</taxon>
        <taxon>Metazoa</taxon>
        <taxon>Chordata</taxon>
        <taxon>Craniata</taxon>
        <taxon>Vertebrata</taxon>
        <taxon>Euteleostomi</taxon>
        <taxon>Mammalia</taxon>
        <taxon>Eutheria</taxon>
        <taxon>Laurasiatheria</taxon>
        <taxon>Chiroptera</taxon>
        <taxon>Yangochiroptera</taxon>
        <taxon>Vespertilionidae</taxon>
        <taxon>Pipistrellus</taxon>
    </lineage>
</organism>
<evidence type="ECO:0000256" key="4">
    <source>
        <dbReference type="ARBA" id="ARBA00023118"/>
    </source>
</evidence>
<dbReference type="GO" id="GO:0005615">
    <property type="term" value="C:extracellular space"/>
    <property type="evidence" value="ECO:0007669"/>
    <property type="project" value="UniProtKB-KW"/>
</dbReference>
<reference evidence="9 10" key="1">
    <citation type="journal article" date="2020" name="Nature">
        <title>Six reference-quality genomes reveal evolution of bat adaptations.</title>
        <authorList>
            <person name="Jebb D."/>
            <person name="Huang Z."/>
            <person name="Pippel M."/>
            <person name="Hughes G.M."/>
            <person name="Lavrichenko K."/>
            <person name="Devanna P."/>
            <person name="Winkler S."/>
            <person name="Jermiin L.S."/>
            <person name="Skirmuntt E.C."/>
            <person name="Katzourakis A."/>
            <person name="Burkitt-Gray L."/>
            <person name="Ray D.A."/>
            <person name="Sullivan K.A.M."/>
            <person name="Roscito J.G."/>
            <person name="Kirilenko B.M."/>
            <person name="Davalos L.M."/>
            <person name="Corthals A.P."/>
            <person name="Power M.L."/>
            <person name="Jones G."/>
            <person name="Ransome R.D."/>
            <person name="Dechmann D.K.N."/>
            <person name="Locatelli A.G."/>
            <person name="Puechmaille S.J."/>
            <person name="Fedrigo O."/>
            <person name="Jarvis E.D."/>
            <person name="Hiller M."/>
            <person name="Vernes S.C."/>
            <person name="Myers E.W."/>
            <person name="Teeling E.C."/>
        </authorList>
    </citation>
    <scope>NUCLEOTIDE SEQUENCE [LARGE SCALE GENOMIC DNA]</scope>
    <source>
        <strain evidence="9">MPipKuh1</strain>
        <tissue evidence="9">Flight muscle</tissue>
    </source>
</reference>
<dbReference type="InterPro" id="IPR000471">
    <property type="entry name" value="Interferon_alpha/beta/delta"/>
</dbReference>
<evidence type="ECO:0000256" key="7">
    <source>
        <dbReference type="SAM" id="MobiDB-lite"/>
    </source>
</evidence>
<sequence>MNTKPEVIRKCVWPTCLIGLFVTGTLSLSCDLLHIHLRRITRHNVMLLTNISKSFPLRCLRENRAFKLPREVLFHTQPLLKRDIQGAFYEMAMLTFSIFTQPAFLSTWEEEHLEQIQTGLHWQLQYLEQCLQEEQGREDEEEMEEDERGHPGLRTPRPSKLELRRYFHRISTFLQDKQYSHCAWKIVQLEVKRCFYYFQKLIELTSRK</sequence>
<evidence type="ECO:0000313" key="10">
    <source>
        <dbReference type="Proteomes" id="UP000558488"/>
    </source>
</evidence>
<keyword evidence="3" id="KW-0964">Secreted</keyword>
<comment type="caution">
    <text evidence="9">The sequence shown here is derived from an EMBL/GenBank/DDBJ whole genome shotgun (WGS) entry which is preliminary data.</text>
</comment>
<accession>A0A7J7W3A6</accession>
<name>A0A7J7W3A6_PIPKU</name>
<dbReference type="AlphaFoldDB" id="A0A7J7W3A6"/>
<keyword evidence="8" id="KW-0472">Membrane</keyword>
<dbReference type="Pfam" id="PF00143">
    <property type="entry name" value="Interferon"/>
    <property type="match status" value="1"/>
</dbReference>
<dbReference type="GO" id="GO:0005126">
    <property type="term" value="F:cytokine receptor binding"/>
    <property type="evidence" value="ECO:0007669"/>
    <property type="project" value="InterPro"/>
</dbReference>
<dbReference type="PROSITE" id="PS00252">
    <property type="entry name" value="INTERFERON_A_B_D"/>
    <property type="match status" value="1"/>
</dbReference>
<protein>
    <submittedName>
        <fullName evidence="9">Interferon kappa</fullName>
    </submittedName>
</protein>
<dbReference type="Gene3D" id="1.20.1250.10">
    <property type="match status" value="1"/>
</dbReference>
<dbReference type="InterPro" id="IPR009079">
    <property type="entry name" value="4_helix_cytokine-like_core"/>
</dbReference>
<dbReference type="SMART" id="SM00076">
    <property type="entry name" value="IFabd"/>
    <property type="match status" value="1"/>
</dbReference>
<evidence type="ECO:0000256" key="3">
    <source>
        <dbReference type="ARBA" id="ARBA00022525"/>
    </source>
</evidence>
<keyword evidence="8" id="KW-0812">Transmembrane</keyword>
<dbReference type="SUPFAM" id="SSF47266">
    <property type="entry name" value="4-helical cytokines"/>
    <property type="match status" value="1"/>
</dbReference>
<evidence type="ECO:0000256" key="1">
    <source>
        <dbReference type="ARBA" id="ARBA00004613"/>
    </source>
</evidence>
<evidence type="ECO:0000313" key="9">
    <source>
        <dbReference type="EMBL" id="KAF6331773.1"/>
    </source>
</evidence>
<feature type="transmembrane region" description="Helical" evidence="8">
    <location>
        <begin position="12"/>
        <end position="33"/>
    </location>
</feature>
<proteinExistence type="inferred from homology"/>
<keyword evidence="2 6" id="KW-0202">Cytokine</keyword>
<dbReference type="GO" id="GO:0005125">
    <property type="term" value="F:cytokine activity"/>
    <property type="evidence" value="ECO:0007669"/>
    <property type="project" value="UniProtKB-KW"/>
</dbReference>
<gene>
    <name evidence="9" type="ORF">mPipKuh1_006529</name>
</gene>
<evidence type="ECO:0000256" key="5">
    <source>
        <dbReference type="ARBA" id="ARBA00023157"/>
    </source>
</evidence>
<comment type="subcellular location">
    <subcellularLocation>
        <location evidence="1">Secreted</location>
    </subcellularLocation>
</comment>
<keyword evidence="10" id="KW-1185">Reference proteome</keyword>
<dbReference type="PANTHER" id="PTHR11691">
    <property type="entry name" value="TYPE I INTERFERON"/>
    <property type="match status" value="1"/>
</dbReference>
<dbReference type="Proteomes" id="UP000558488">
    <property type="component" value="Unassembled WGS sequence"/>
</dbReference>
<feature type="compositionally biased region" description="Acidic residues" evidence="7">
    <location>
        <begin position="136"/>
        <end position="146"/>
    </location>
</feature>
<comment type="similarity">
    <text evidence="6">Belongs to the alpha/beta interferon family.</text>
</comment>
<feature type="region of interest" description="Disordered" evidence="7">
    <location>
        <begin position="135"/>
        <end position="157"/>
    </location>
</feature>
<keyword evidence="5" id="KW-1015">Disulfide bond</keyword>
<evidence type="ECO:0000256" key="6">
    <source>
        <dbReference type="RuleBase" id="RU000436"/>
    </source>
</evidence>
<dbReference type="GO" id="GO:0051607">
    <property type="term" value="P:defense response to virus"/>
    <property type="evidence" value="ECO:0007669"/>
    <property type="project" value="UniProtKB-KW"/>
</dbReference>
<keyword evidence="4 6" id="KW-0051">Antiviral defense</keyword>
<keyword evidence="8" id="KW-1133">Transmembrane helix</keyword>
<dbReference type="PANTHER" id="PTHR11691:SF6">
    <property type="entry name" value="INTERFERON KAPPA"/>
    <property type="match status" value="1"/>
</dbReference>
<dbReference type="PROSITE" id="PS51257">
    <property type="entry name" value="PROKAR_LIPOPROTEIN"/>
    <property type="match status" value="1"/>
</dbReference>